<dbReference type="InterPro" id="IPR052798">
    <property type="entry name" value="Giardia_VSA"/>
</dbReference>
<dbReference type="Proteomes" id="UP000008141">
    <property type="component" value="Unassembled WGS sequence"/>
</dbReference>
<evidence type="ECO:0000313" key="3">
    <source>
        <dbReference type="Proteomes" id="UP000008141"/>
    </source>
</evidence>
<dbReference type="KEGG" id="cvr:CHLNCDRAFT_57482"/>
<feature type="chain" id="PRO_5003156174" description="TNFR-Cys domain-containing protein" evidence="1">
    <location>
        <begin position="23"/>
        <end position="361"/>
    </location>
</feature>
<dbReference type="OMA" id="DYCEWID"/>
<evidence type="ECO:0000256" key="1">
    <source>
        <dbReference type="SAM" id="SignalP"/>
    </source>
</evidence>
<keyword evidence="1" id="KW-0732">Signal</keyword>
<name>E1ZC51_CHLVA</name>
<dbReference type="SUPFAM" id="SSF57184">
    <property type="entry name" value="Growth factor receptor domain"/>
    <property type="match status" value="2"/>
</dbReference>
<dbReference type="RefSeq" id="XP_005848650.1">
    <property type="nucleotide sequence ID" value="XM_005848588.1"/>
</dbReference>
<protein>
    <recommendedName>
        <fullName evidence="4">TNFR-Cys domain-containing protein</fullName>
    </recommendedName>
</protein>
<feature type="signal peptide" evidence="1">
    <location>
        <begin position="1"/>
        <end position="22"/>
    </location>
</feature>
<gene>
    <name evidence="2" type="ORF">CHLNCDRAFT_57482</name>
</gene>
<sequence>MRAPLSLLALCAALLLATGAAAKCTENTEGWDDLSLGGCKTCSADNSTCEECWPRFSLNAEGSCVECNGMGEYGAYCTRCDPEDPSFCLECRGDDEGNLDFGLYGNEEGKCTPCPLEGCQECAPLNGTCQYCRVKQGLIDGKCQACEDDSALFCNGGVSTECYSGSFPDTSTGTCQACPANCDRCAGAGVCDVCDIGFGPDAATGACVPCESEGCQSCSSPGVCDMCEYFVGYWLDGGACQKCAVKHCAQCDGDVDFCNICNHPKGEYGANPTTGACDKCAVADCANCEDDYARCRLCRDGFYYDEAAKQCVACSTLDPHCTDCGAMGYGPQEGAPTCTECGQGWEVAGEYTDVRCIKSKD</sequence>
<dbReference type="InterPro" id="IPR009030">
    <property type="entry name" value="Growth_fac_rcpt_cys_sf"/>
</dbReference>
<evidence type="ECO:0000313" key="2">
    <source>
        <dbReference type="EMBL" id="EFN56548.1"/>
    </source>
</evidence>
<organism evidence="3">
    <name type="scientific">Chlorella variabilis</name>
    <name type="common">Green alga</name>
    <dbReference type="NCBI Taxonomy" id="554065"/>
    <lineage>
        <taxon>Eukaryota</taxon>
        <taxon>Viridiplantae</taxon>
        <taxon>Chlorophyta</taxon>
        <taxon>core chlorophytes</taxon>
        <taxon>Trebouxiophyceae</taxon>
        <taxon>Chlorellales</taxon>
        <taxon>Chlorellaceae</taxon>
        <taxon>Chlorella clade</taxon>
        <taxon>Chlorella</taxon>
    </lineage>
</organism>
<dbReference type="InParanoid" id="E1ZC51"/>
<dbReference type="PANTHER" id="PTHR23275">
    <property type="entry name" value="CABRIOLET.-RELATED"/>
    <property type="match status" value="1"/>
</dbReference>
<dbReference type="Gene3D" id="2.10.220.10">
    <property type="entry name" value="Hormone Receptor, Insulin-like Growth Factor Receptor 1, Chain A, domain 2"/>
    <property type="match status" value="1"/>
</dbReference>
<evidence type="ECO:0008006" key="4">
    <source>
        <dbReference type="Google" id="ProtNLM"/>
    </source>
</evidence>
<keyword evidence="3" id="KW-1185">Reference proteome</keyword>
<proteinExistence type="predicted"/>
<dbReference type="STRING" id="554065.E1ZC51"/>
<dbReference type="EMBL" id="GL433841">
    <property type="protein sequence ID" value="EFN56548.1"/>
    <property type="molecule type" value="Genomic_DNA"/>
</dbReference>
<dbReference type="GeneID" id="17356120"/>
<dbReference type="OrthoDB" id="18487at2759"/>
<reference evidence="2 3" key="1">
    <citation type="journal article" date="2010" name="Plant Cell">
        <title>The Chlorella variabilis NC64A genome reveals adaptation to photosymbiosis, coevolution with viruses, and cryptic sex.</title>
        <authorList>
            <person name="Blanc G."/>
            <person name="Duncan G."/>
            <person name="Agarkova I."/>
            <person name="Borodovsky M."/>
            <person name="Gurnon J."/>
            <person name="Kuo A."/>
            <person name="Lindquist E."/>
            <person name="Lucas S."/>
            <person name="Pangilinan J."/>
            <person name="Polle J."/>
            <person name="Salamov A."/>
            <person name="Terry A."/>
            <person name="Yamada T."/>
            <person name="Dunigan D.D."/>
            <person name="Grigoriev I.V."/>
            <person name="Claverie J.M."/>
            <person name="Van Etten J.L."/>
        </authorList>
    </citation>
    <scope>NUCLEOTIDE SEQUENCE [LARGE SCALE GENOMIC DNA]</scope>
    <source>
        <strain evidence="2 3">NC64A</strain>
    </source>
</reference>
<accession>E1ZC51</accession>
<dbReference type="PANTHER" id="PTHR23275:SF100">
    <property type="entry name" value="EGF-LIKE DOMAIN-CONTAINING PROTEIN"/>
    <property type="match status" value="1"/>
</dbReference>
<dbReference type="AlphaFoldDB" id="E1ZC51"/>